<keyword evidence="3" id="KW-1185">Reference proteome</keyword>
<dbReference type="Proteomes" id="UP000644699">
    <property type="component" value="Unassembled WGS sequence"/>
</dbReference>
<dbReference type="AlphaFoldDB" id="A0A917A2E2"/>
<proteinExistence type="predicted"/>
<organism evidence="2 3">
    <name type="scientific">Aureimonas endophytica</name>
    <dbReference type="NCBI Taxonomy" id="2027858"/>
    <lineage>
        <taxon>Bacteria</taxon>
        <taxon>Pseudomonadati</taxon>
        <taxon>Pseudomonadota</taxon>
        <taxon>Alphaproteobacteria</taxon>
        <taxon>Hyphomicrobiales</taxon>
        <taxon>Aurantimonadaceae</taxon>
        <taxon>Aureimonas</taxon>
    </lineage>
</organism>
<name>A0A917A2E2_9HYPH</name>
<dbReference type="RefSeq" id="WP_188913164.1">
    <property type="nucleotide sequence ID" value="NZ_BMIQ01000012.1"/>
</dbReference>
<evidence type="ECO:0000313" key="2">
    <source>
        <dbReference type="EMBL" id="GGE23397.1"/>
    </source>
</evidence>
<feature type="region of interest" description="Disordered" evidence="1">
    <location>
        <begin position="61"/>
        <end position="126"/>
    </location>
</feature>
<reference evidence="2" key="2">
    <citation type="submission" date="2020-09" db="EMBL/GenBank/DDBJ databases">
        <authorList>
            <person name="Sun Q."/>
            <person name="Zhou Y."/>
        </authorList>
    </citation>
    <scope>NUCLEOTIDE SEQUENCE</scope>
    <source>
        <strain evidence="2">CGMCC 1.15367</strain>
    </source>
</reference>
<gene>
    <name evidence="2" type="ORF">GCM10011390_48540</name>
</gene>
<dbReference type="EMBL" id="BMIQ01000012">
    <property type="protein sequence ID" value="GGE23397.1"/>
    <property type="molecule type" value="Genomic_DNA"/>
</dbReference>
<evidence type="ECO:0000313" key="3">
    <source>
        <dbReference type="Proteomes" id="UP000644699"/>
    </source>
</evidence>
<protein>
    <submittedName>
        <fullName evidence="2">Uncharacterized protein</fullName>
    </submittedName>
</protein>
<accession>A0A917A2E2</accession>
<reference evidence="2" key="1">
    <citation type="journal article" date="2014" name="Int. J. Syst. Evol. Microbiol.">
        <title>Complete genome sequence of Corynebacterium casei LMG S-19264T (=DSM 44701T), isolated from a smear-ripened cheese.</title>
        <authorList>
            <consortium name="US DOE Joint Genome Institute (JGI-PGF)"/>
            <person name="Walter F."/>
            <person name="Albersmeier A."/>
            <person name="Kalinowski J."/>
            <person name="Ruckert C."/>
        </authorList>
    </citation>
    <scope>NUCLEOTIDE SEQUENCE</scope>
    <source>
        <strain evidence="2">CGMCC 1.15367</strain>
    </source>
</reference>
<evidence type="ECO:0000256" key="1">
    <source>
        <dbReference type="SAM" id="MobiDB-lite"/>
    </source>
</evidence>
<sequence length="126" mass="14500">MENAPDPDEPLTLEEACKLIFREAIKPATLRAEARRGRLVIEKIGRRHFVSRRAIQEMREKARAEQRVEASPPPATYRVRKADDAEASEGMSMASIALDHLLRKAAQEDREKRKAEREARSPKRKR</sequence>
<comment type="caution">
    <text evidence="2">The sequence shown here is derived from an EMBL/GenBank/DDBJ whole genome shotgun (WGS) entry which is preliminary data.</text>
</comment>
<feature type="compositionally biased region" description="Basic and acidic residues" evidence="1">
    <location>
        <begin position="100"/>
        <end position="126"/>
    </location>
</feature>